<gene>
    <name evidence="2" type="ORF">KFK09_014236</name>
</gene>
<dbReference type="PANTHER" id="PTHR47718">
    <property type="entry name" value="OS01G0519700 PROTEIN"/>
    <property type="match status" value="1"/>
</dbReference>
<reference evidence="2" key="1">
    <citation type="journal article" date="2022" name="Front. Genet.">
        <title>Chromosome-Scale Assembly of the Dendrobium nobile Genome Provides Insights Into the Molecular Mechanism of the Biosynthesis of the Medicinal Active Ingredient of Dendrobium.</title>
        <authorList>
            <person name="Xu Q."/>
            <person name="Niu S.-C."/>
            <person name="Li K.-L."/>
            <person name="Zheng P.-J."/>
            <person name="Zhang X.-J."/>
            <person name="Jia Y."/>
            <person name="Liu Y."/>
            <person name="Niu Y.-X."/>
            <person name="Yu L.-H."/>
            <person name="Chen D.-F."/>
            <person name="Zhang G.-Q."/>
        </authorList>
    </citation>
    <scope>NUCLEOTIDE SEQUENCE</scope>
    <source>
        <tissue evidence="2">Leaf</tissue>
    </source>
</reference>
<proteinExistence type="predicted"/>
<dbReference type="InterPro" id="IPR004330">
    <property type="entry name" value="FAR1_DNA_bnd_dom"/>
</dbReference>
<dbReference type="PANTHER" id="PTHR47718:SF17">
    <property type="entry name" value="PROTEIN FAR1-RELATED SEQUENCE 5-LIKE"/>
    <property type="match status" value="1"/>
</dbReference>
<sequence length="307" mass="35788">MDSKEPTLGTPTLEELDDFDETFGTYTLDDDFSYFLQGVYKSEKEAYVKYCEYAHKHGFIVRKEHLSYWPGTRKLKTKVFVCSKSGFKKETENIQKVKFRKSTTRTGCPAMVRFFVSEEGIWTVKNLVETHNHELAKPDDQHLLRSSRHVTEENASILKSMADAGIRIINAFSYLSDEVGGVENLGFTKRDAYNYIQKERRAKIENGDSNSLIKLFKNRSAEDNLFAWDVQTDEKDRLALYQRRFSNGEYEELRVEMLENYELKCWRTTKEMLENSKGFAGNLKNEVNCNKDSNLRKKVKRCTSKCL</sequence>
<name>A0A8T3BC03_DENNO</name>
<evidence type="ECO:0000259" key="1">
    <source>
        <dbReference type="Pfam" id="PF03101"/>
    </source>
</evidence>
<accession>A0A8T3BC03</accession>
<evidence type="ECO:0000313" key="2">
    <source>
        <dbReference type="EMBL" id="KAI0508102.1"/>
    </source>
</evidence>
<comment type="caution">
    <text evidence="2">The sequence shown here is derived from an EMBL/GenBank/DDBJ whole genome shotgun (WGS) entry which is preliminary data.</text>
</comment>
<organism evidence="2 3">
    <name type="scientific">Dendrobium nobile</name>
    <name type="common">Orchid</name>
    <dbReference type="NCBI Taxonomy" id="94219"/>
    <lineage>
        <taxon>Eukaryota</taxon>
        <taxon>Viridiplantae</taxon>
        <taxon>Streptophyta</taxon>
        <taxon>Embryophyta</taxon>
        <taxon>Tracheophyta</taxon>
        <taxon>Spermatophyta</taxon>
        <taxon>Magnoliopsida</taxon>
        <taxon>Liliopsida</taxon>
        <taxon>Asparagales</taxon>
        <taxon>Orchidaceae</taxon>
        <taxon>Epidendroideae</taxon>
        <taxon>Malaxideae</taxon>
        <taxon>Dendrobiinae</taxon>
        <taxon>Dendrobium</taxon>
    </lineage>
</organism>
<dbReference type="Proteomes" id="UP000829196">
    <property type="component" value="Unassembled WGS sequence"/>
</dbReference>
<keyword evidence="3" id="KW-1185">Reference proteome</keyword>
<dbReference type="EMBL" id="JAGYWB010000010">
    <property type="protein sequence ID" value="KAI0508102.1"/>
    <property type="molecule type" value="Genomic_DNA"/>
</dbReference>
<dbReference type="Pfam" id="PF03101">
    <property type="entry name" value="FAR1"/>
    <property type="match status" value="1"/>
</dbReference>
<evidence type="ECO:0000313" key="3">
    <source>
        <dbReference type="Proteomes" id="UP000829196"/>
    </source>
</evidence>
<protein>
    <recommendedName>
        <fullName evidence="1">FAR1 domain-containing protein</fullName>
    </recommendedName>
</protein>
<dbReference type="AlphaFoldDB" id="A0A8T3BC03"/>
<feature type="domain" description="FAR1" evidence="1">
    <location>
        <begin position="50"/>
        <end position="136"/>
    </location>
</feature>
<dbReference type="OrthoDB" id="1733498at2759"/>